<feature type="transmembrane region" description="Helical" evidence="10">
    <location>
        <begin position="242"/>
        <end position="265"/>
    </location>
</feature>
<evidence type="ECO:0000256" key="2">
    <source>
        <dbReference type="ARBA" id="ARBA00010535"/>
    </source>
</evidence>
<dbReference type="GO" id="GO:0003954">
    <property type="term" value="F:NADH dehydrogenase activity"/>
    <property type="evidence" value="ECO:0007669"/>
    <property type="project" value="TreeGrafter"/>
</dbReference>
<dbReference type="GeneID" id="75510448"/>
<evidence type="ECO:0000256" key="8">
    <source>
        <dbReference type="RuleBase" id="RU000471"/>
    </source>
</evidence>
<protein>
    <recommendedName>
        <fullName evidence="3 9">NADH-ubiquinone oxidoreductase chain 1</fullName>
        <ecNumber evidence="9">7.1.1.2</ecNumber>
    </recommendedName>
</protein>
<proteinExistence type="inferred from homology"/>
<keyword evidence="6 10" id="KW-1133">Transmembrane helix</keyword>
<feature type="transmembrane region" description="Helical" evidence="10">
    <location>
        <begin position="6"/>
        <end position="25"/>
    </location>
</feature>
<dbReference type="PANTHER" id="PTHR11432:SF3">
    <property type="entry name" value="NADH-UBIQUINONE OXIDOREDUCTASE CHAIN 1"/>
    <property type="match status" value="1"/>
</dbReference>
<dbReference type="PANTHER" id="PTHR11432">
    <property type="entry name" value="NADH DEHYDROGENASE SUBUNIT 1"/>
    <property type="match status" value="1"/>
</dbReference>
<evidence type="ECO:0000313" key="11">
    <source>
        <dbReference type="EMBL" id="UXD78886.1"/>
    </source>
</evidence>
<dbReference type="EC" id="7.1.1.2" evidence="9"/>
<dbReference type="RefSeq" id="YP_010503024.1">
    <property type="nucleotide sequence ID" value="NC_066986.1"/>
</dbReference>
<evidence type="ECO:0000256" key="5">
    <source>
        <dbReference type="ARBA" id="ARBA00022692"/>
    </source>
</evidence>
<keyword evidence="7 10" id="KW-0472">Membrane</keyword>
<gene>
    <name evidence="11" type="primary">ND1</name>
</gene>
<dbReference type="GO" id="GO:0005743">
    <property type="term" value="C:mitochondrial inner membrane"/>
    <property type="evidence" value="ECO:0007669"/>
    <property type="project" value="UniProtKB-SubCell"/>
</dbReference>
<evidence type="ECO:0000256" key="3">
    <source>
        <dbReference type="ARBA" id="ARBA00021009"/>
    </source>
</evidence>
<name>A0A977PLM2_9ACAR</name>
<evidence type="ECO:0000256" key="10">
    <source>
        <dbReference type="SAM" id="Phobius"/>
    </source>
</evidence>
<keyword evidence="9 11" id="KW-0496">Mitochondrion</keyword>
<comment type="catalytic activity">
    <reaction evidence="9">
        <text>a ubiquinone + NADH + 5 H(+)(in) = a ubiquinol + NAD(+) + 4 H(+)(out)</text>
        <dbReference type="Rhea" id="RHEA:29091"/>
        <dbReference type="Rhea" id="RHEA-COMP:9565"/>
        <dbReference type="Rhea" id="RHEA-COMP:9566"/>
        <dbReference type="ChEBI" id="CHEBI:15378"/>
        <dbReference type="ChEBI" id="CHEBI:16389"/>
        <dbReference type="ChEBI" id="CHEBI:17976"/>
        <dbReference type="ChEBI" id="CHEBI:57540"/>
        <dbReference type="ChEBI" id="CHEBI:57945"/>
        <dbReference type="EC" id="7.1.1.2"/>
    </reaction>
</comment>
<keyword evidence="5 8" id="KW-0812">Transmembrane</keyword>
<dbReference type="AlphaFoldDB" id="A0A977PLM2"/>
<reference evidence="11" key="1">
    <citation type="submission" date="2021-09" db="EMBL/GenBank/DDBJ databases">
        <authorList>
            <person name="Fang Y."/>
            <person name="Sun E."/>
            <person name="Li M."/>
        </authorList>
    </citation>
    <scope>NUCLEOTIDE SEQUENCE</scope>
</reference>
<evidence type="ECO:0000256" key="6">
    <source>
        <dbReference type="ARBA" id="ARBA00022989"/>
    </source>
</evidence>
<evidence type="ECO:0000256" key="9">
    <source>
        <dbReference type="RuleBase" id="RU000473"/>
    </source>
</evidence>
<dbReference type="EMBL" id="OK166751">
    <property type="protein sequence ID" value="UXD78886.1"/>
    <property type="molecule type" value="Genomic_DNA"/>
</dbReference>
<keyword evidence="9" id="KW-0830">Ubiquinone</keyword>
<dbReference type="GO" id="GO:0009060">
    <property type="term" value="P:aerobic respiration"/>
    <property type="evidence" value="ECO:0007669"/>
    <property type="project" value="TreeGrafter"/>
</dbReference>
<dbReference type="CTD" id="4535"/>
<feature type="transmembrane region" description="Helical" evidence="10">
    <location>
        <begin position="103"/>
        <end position="125"/>
    </location>
</feature>
<accession>A0A977PLM2</accession>
<feature type="transmembrane region" description="Helical" evidence="10">
    <location>
        <begin position="214"/>
        <end position="236"/>
    </location>
</feature>
<evidence type="ECO:0000256" key="7">
    <source>
        <dbReference type="ARBA" id="ARBA00023136"/>
    </source>
</evidence>
<dbReference type="Pfam" id="PF00146">
    <property type="entry name" value="NADHdh"/>
    <property type="match status" value="1"/>
</dbReference>
<evidence type="ECO:0000256" key="1">
    <source>
        <dbReference type="ARBA" id="ARBA00004141"/>
    </source>
</evidence>
<sequence length="299" mass="34380">MIMFYADLIFSYIGVLLSIAFFTLMERKLMGLAHYRKGPNKVLLWGISQPIADATKLLTKEYTKLSFLKYSMFNSGPSTSILLMLLCWGWYEFSSSITPTSMKIMIIVSLMSLTAYGFILMSWGSNSKYSLVGGYRAVAQIISYEVCMVIFMMIIFYLCKSFKMSDLKELQENMWFMFSFYPTFLCWTLLCMAESNRTPFDTAEGESEIVSGFNIEYGGGLFALIFISEYGMIMLMSFLSSLIFLGGMTMLMVKTFAFCTLYIWVRCAFPRVRYDNLMMMCWKVSLPYSLSAIMIMSIN</sequence>
<keyword evidence="4" id="KW-0813">Transport</keyword>
<feature type="transmembrane region" description="Helical" evidence="10">
    <location>
        <begin position="137"/>
        <end position="158"/>
    </location>
</feature>
<dbReference type="InterPro" id="IPR001694">
    <property type="entry name" value="NADH_UbQ_OxRdtase_su1/FPO"/>
</dbReference>
<organism evidence="11">
    <name type="scientific">Thyreophagus entomophagus</name>
    <dbReference type="NCBI Taxonomy" id="2874286"/>
    <lineage>
        <taxon>Eukaryota</taxon>
        <taxon>Metazoa</taxon>
        <taxon>Ecdysozoa</taxon>
        <taxon>Arthropoda</taxon>
        <taxon>Chelicerata</taxon>
        <taxon>Arachnida</taxon>
        <taxon>Acari</taxon>
        <taxon>Acariformes</taxon>
        <taxon>Sarcoptiformes</taxon>
        <taxon>Astigmata</taxon>
        <taxon>Acaroidea</taxon>
        <taxon>Acaridae</taxon>
        <taxon>Rhizoglyphinae</taxon>
        <taxon>Thyreophagus</taxon>
    </lineage>
</organism>
<comment type="similarity">
    <text evidence="2 8">Belongs to the complex I subunit 1 family.</text>
</comment>
<geneLocation type="mitochondrion" evidence="11"/>
<keyword evidence="8" id="KW-0520">NAD</keyword>
<feature type="transmembrane region" description="Helical" evidence="10">
    <location>
        <begin position="174"/>
        <end position="193"/>
    </location>
</feature>
<dbReference type="GO" id="GO:0008137">
    <property type="term" value="F:NADH dehydrogenase (ubiquinone) activity"/>
    <property type="evidence" value="ECO:0007669"/>
    <property type="project" value="UniProtKB-EC"/>
</dbReference>
<feature type="transmembrane region" description="Helical" evidence="10">
    <location>
        <begin position="70"/>
        <end position="91"/>
    </location>
</feature>
<comment type="subcellular location">
    <subcellularLocation>
        <location evidence="1">Membrane</location>
        <topology evidence="1">Multi-pass membrane protein</topology>
    </subcellularLocation>
    <subcellularLocation>
        <location evidence="8">Mitochondrion inner membrane</location>
        <topology evidence="8">Multi-pass membrane protein</topology>
    </subcellularLocation>
</comment>
<evidence type="ECO:0000256" key="4">
    <source>
        <dbReference type="ARBA" id="ARBA00022448"/>
    </source>
</evidence>